<organism evidence="8 9">
    <name type="scientific">Sphingobacterium populi</name>
    <dbReference type="NCBI Taxonomy" id="1812824"/>
    <lineage>
        <taxon>Bacteria</taxon>
        <taxon>Pseudomonadati</taxon>
        <taxon>Bacteroidota</taxon>
        <taxon>Sphingobacteriia</taxon>
        <taxon>Sphingobacteriales</taxon>
        <taxon>Sphingobacteriaceae</taxon>
        <taxon>Sphingobacterium</taxon>
    </lineage>
</organism>
<dbReference type="InterPro" id="IPR036388">
    <property type="entry name" value="WH-like_DNA-bd_sf"/>
</dbReference>
<reference evidence="9" key="1">
    <citation type="journal article" date="2019" name="Int. J. Syst. Evol. Microbiol.">
        <title>The Global Catalogue of Microorganisms (GCM) 10K type strain sequencing project: providing services to taxonomists for standard genome sequencing and annotation.</title>
        <authorList>
            <consortium name="The Broad Institute Genomics Platform"/>
            <consortium name="The Broad Institute Genome Sequencing Center for Infectious Disease"/>
            <person name="Wu L."/>
            <person name="Ma J."/>
        </authorList>
    </citation>
    <scope>NUCLEOTIDE SEQUENCE [LARGE SCALE GENOMIC DNA]</scope>
    <source>
        <strain evidence="9">KCTC 42247</strain>
    </source>
</reference>
<dbReference type="CDD" id="cd17574">
    <property type="entry name" value="REC_OmpR"/>
    <property type="match status" value="1"/>
</dbReference>
<dbReference type="Pfam" id="PF00072">
    <property type="entry name" value="Response_reg"/>
    <property type="match status" value="1"/>
</dbReference>
<dbReference type="Proteomes" id="UP001597418">
    <property type="component" value="Unassembled WGS sequence"/>
</dbReference>
<evidence type="ECO:0000256" key="1">
    <source>
        <dbReference type="ARBA" id="ARBA00022553"/>
    </source>
</evidence>
<proteinExistence type="predicted"/>
<dbReference type="PROSITE" id="PS51755">
    <property type="entry name" value="OMPR_PHOB"/>
    <property type="match status" value="1"/>
</dbReference>
<name>A0ABW5UEQ6_9SPHI</name>
<dbReference type="SMART" id="SM00862">
    <property type="entry name" value="Trans_reg_C"/>
    <property type="match status" value="1"/>
</dbReference>
<evidence type="ECO:0000256" key="3">
    <source>
        <dbReference type="ARBA" id="ARBA00023125"/>
    </source>
</evidence>
<sequence>MKEQVDILLVEDEPALGIVLSRYLCNQGFTVIWSKSAEEAFDKTLSFLFRLMIIDVQLPKEDGFRMAARIKEMYAKQPFLFLTALAGKENRKRGLALGAFDYIEKPFEMDELMLKIQNILHFTSQASSQSPDDEMVVLGNMVFYKNRLALLDANGVQKNMTVREAEILAFLIERQNSLVLKKDILLKFWGDSDYFNGKSLEVFISRLRKLLKEESRIKIDSVYGAGYILVTP</sequence>
<dbReference type="InterPro" id="IPR011006">
    <property type="entry name" value="CheY-like_superfamily"/>
</dbReference>
<dbReference type="InterPro" id="IPR016032">
    <property type="entry name" value="Sig_transdc_resp-reg_C-effctor"/>
</dbReference>
<accession>A0ABW5UEQ6</accession>
<dbReference type="InterPro" id="IPR039420">
    <property type="entry name" value="WalR-like"/>
</dbReference>
<evidence type="ECO:0000256" key="4">
    <source>
        <dbReference type="PROSITE-ProRule" id="PRU00169"/>
    </source>
</evidence>
<feature type="domain" description="Response regulatory" evidence="6">
    <location>
        <begin position="6"/>
        <end position="120"/>
    </location>
</feature>
<protein>
    <submittedName>
        <fullName evidence="8">Response regulator transcription factor</fullName>
    </submittedName>
</protein>
<dbReference type="SUPFAM" id="SSF52172">
    <property type="entry name" value="CheY-like"/>
    <property type="match status" value="1"/>
</dbReference>
<evidence type="ECO:0000256" key="2">
    <source>
        <dbReference type="ARBA" id="ARBA00023012"/>
    </source>
</evidence>
<dbReference type="Gene3D" id="1.10.10.10">
    <property type="entry name" value="Winged helix-like DNA-binding domain superfamily/Winged helix DNA-binding domain"/>
    <property type="match status" value="1"/>
</dbReference>
<dbReference type="PANTHER" id="PTHR48111">
    <property type="entry name" value="REGULATOR OF RPOS"/>
    <property type="match status" value="1"/>
</dbReference>
<comment type="caution">
    <text evidence="8">The sequence shown here is derived from an EMBL/GenBank/DDBJ whole genome shotgun (WGS) entry which is preliminary data.</text>
</comment>
<dbReference type="RefSeq" id="WP_066756391.1">
    <property type="nucleotide sequence ID" value="NZ_JBHUMB010000006.1"/>
</dbReference>
<feature type="domain" description="OmpR/PhoB-type" evidence="7">
    <location>
        <begin position="133"/>
        <end position="231"/>
    </location>
</feature>
<evidence type="ECO:0000313" key="8">
    <source>
        <dbReference type="EMBL" id="MFD2743172.1"/>
    </source>
</evidence>
<dbReference type="SUPFAM" id="SSF46894">
    <property type="entry name" value="C-terminal effector domain of the bipartite response regulators"/>
    <property type="match status" value="1"/>
</dbReference>
<keyword evidence="9" id="KW-1185">Reference proteome</keyword>
<evidence type="ECO:0000313" key="9">
    <source>
        <dbReference type="Proteomes" id="UP001597418"/>
    </source>
</evidence>
<dbReference type="Gene3D" id="3.40.50.2300">
    <property type="match status" value="1"/>
</dbReference>
<evidence type="ECO:0000256" key="5">
    <source>
        <dbReference type="PROSITE-ProRule" id="PRU01091"/>
    </source>
</evidence>
<dbReference type="PROSITE" id="PS50110">
    <property type="entry name" value="RESPONSE_REGULATORY"/>
    <property type="match status" value="1"/>
</dbReference>
<keyword evidence="3 5" id="KW-0238">DNA-binding</keyword>
<dbReference type="InterPro" id="IPR001789">
    <property type="entry name" value="Sig_transdc_resp-reg_receiver"/>
</dbReference>
<feature type="DNA-binding region" description="OmpR/PhoB-type" evidence="5">
    <location>
        <begin position="133"/>
        <end position="231"/>
    </location>
</feature>
<dbReference type="EMBL" id="JBHUMB010000006">
    <property type="protein sequence ID" value="MFD2743172.1"/>
    <property type="molecule type" value="Genomic_DNA"/>
</dbReference>
<dbReference type="PANTHER" id="PTHR48111:SF40">
    <property type="entry name" value="PHOSPHATE REGULON TRANSCRIPTIONAL REGULATORY PROTEIN PHOB"/>
    <property type="match status" value="1"/>
</dbReference>
<gene>
    <name evidence="8" type="ORF">ACFSQ6_07160</name>
</gene>
<dbReference type="SMART" id="SM00448">
    <property type="entry name" value="REC"/>
    <property type="match status" value="1"/>
</dbReference>
<keyword evidence="1 4" id="KW-0597">Phosphoprotein</keyword>
<dbReference type="Pfam" id="PF00486">
    <property type="entry name" value="Trans_reg_C"/>
    <property type="match status" value="1"/>
</dbReference>
<dbReference type="InterPro" id="IPR001867">
    <property type="entry name" value="OmpR/PhoB-type_DNA-bd"/>
</dbReference>
<feature type="modified residue" description="4-aspartylphosphate" evidence="4">
    <location>
        <position position="55"/>
    </location>
</feature>
<dbReference type="CDD" id="cd00383">
    <property type="entry name" value="trans_reg_C"/>
    <property type="match status" value="1"/>
</dbReference>
<keyword evidence="2" id="KW-0902">Two-component regulatory system</keyword>
<evidence type="ECO:0000259" key="7">
    <source>
        <dbReference type="PROSITE" id="PS51755"/>
    </source>
</evidence>
<evidence type="ECO:0000259" key="6">
    <source>
        <dbReference type="PROSITE" id="PS50110"/>
    </source>
</evidence>